<organism evidence="7 8">
    <name type="scientific">Candidatus Lokiarchaeum ossiferum</name>
    <dbReference type="NCBI Taxonomy" id="2951803"/>
    <lineage>
        <taxon>Archaea</taxon>
        <taxon>Promethearchaeati</taxon>
        <taxon>Promethearchaeota</taxon>
        <taxon>Promethearchaeia</taxon>
        <taxon>Promethearchaeales</taxon>
        <taxon>Promethearchaeaceae</taxon>
        <taxon>Candidatus Lokiarchaeum</taxon>
    </lineage>
</organism>
<name>A0ABY6HWI3_9ARCH</name>
<evidence type="ECO:0000256" key="1">
    <source>
        <dbReference type="ARBA" id="ARBA00008925"/>
    </source>
</evidence>
<evidence type="ECO:0000256" key="4">
    <source>
        <dbReference type="ARBA" id="ARBA00023163"/>
    </source>
</evidence>
<evidence type="ECO:0000259" key="6">
    <source>
        <dbReference type="SMART" id="SM00661"/>
    </source>
</evidence>
<accession>A0ABY6HWI3</accession>
<dbReference type="InterPro" id="IPR019761">
    <property type="entry name" value="DNA-dir_RNA_pol-M_15_CS"/>
</dbReference>
<evidence type="ECO:0000256" key="3">
    <source>
        <dbReference type="ARBA" id="ARBA00022833"/>
    </source>
</evidence>
<dbReference type="PROSITE" id="PS01030">
    <property type="entry name" value="RNA_POL_M_15KD"/>
    <property type="match status" value="1"/>
</dbReference>
<keyword evidence="3" id="KW-0862">Zinc</keyword>
<feature type="compositionally biased region" description="Basic and acidic residues" evidence="5">
    <location>
        <begin position="67"/>
        <end position="83"/>
    </location>
</feature>
<reference evidence="7" key="1">
    <citation type="submission" date="2022-09" db="EMBL/GenBank/DDBJ databases">
        <title>Actin cytoskeleton and complex cell architecture in an #Asgard archaeon.</title>
        <authorList>
            <person name="Ponce Toledo R.I."/>
            <person name="Schleper C."/>
            <person name="Rodrigues Oliveira T."/>
            <person name="Wollweber F."/>
            <person name="Xu J."/>
            <person name="Rittmann S."/>
            <person name="Klingl A."/>
            <person name="Pilhofer M."/>
        </authorList>
    </citation>
    <scope>NUCLEOTIDE SEQUENCE</scope>
    <source>
        <strain evidence="7">B-35</strain>
    </source>
</reference>
<evidence type="ECO:0000256" key="5">
    <source>
        <dbReference type="SAM" id="MobiDB-lite"/>
    </source>
</evidence>
<dbReference type="SMART" id="SM00661">
    <property type="entry name" value="RPOL9"/>
    <property type="match status" value="1"/>
</dbReference>
<proteinExistence type="inferred from homology"/>
<keyword evidence="8" id="KW-1185">Reference proteome</keyword>
<evidence type="ECO:0000256" key="2">
    <source>
        <dbReference type="ARBA" id="ARBA00022723"/>
    </source>
</evidence>
<dbReference type="EMBL" id="CP104013">
    <property type="protein sequence ID" value="UYP47888.1"/>
    <property type="molecule type" value="Genomic_DNA"/>
</dbReference>
<sequence>MEFCAECGNILLPKKRTNELFCRVCKTSIPIKEKEKVKLDQYKKAAAAKKSKKTEKQRALRTAVIEEQNKKNKSMTEDEREAFGELLEMSGD</sequence>
<dbReference type="Pfam" id="PF02150">
    <property type="entry name" value="Zn_ribbon_RPB9"/>
    <property type="match status" value="1"/>
</dbReference>
<comment type="similarity">
    <text evidence="1">Belongs to the archaeal RpoM/eukaryotic RPA12/RPB9/RPC11 RNA polymerase family.</text>
</comment>
<feature type="region of interest" description="Disordered" evidence="5">
    <location>
        <begin position="66"/>
        <end position="92"/>
    </location>
</feature>
<evidence type="ECO:0000313" key="8">
    <source>
        <dbReference type="Proteomes" id="UP001208689"/>
    </source>
</evidence>
<dbReference type="Proteomes" id="UP001208689">
    <property type="component" value="Chromosome"/>
</dbReference>
<protein>
    <recommendedName>
        <fullName evidence="6">DNA-directed RNA polymerase II subunit RPB9-like zinc ribbon domain-containing protein</fullName>
    </recommendedName>
</protein>
<keyword evidence="4" id="KW-0804">Transcription</keyword>
<feature type="domain" description="DNA-directed RNA polymerase II subunit RPB9-like zinc ribbon" evidence="6">
    <location>
        <begin position="2"/>
        <end position="49"/>
    </location>
</feature>
<dbReference type="SUPFAM" id="SSF57783">
    <property type="entry name" value="Zinc beta-ribbon"/>
    <property type="match status" value="1"/>
</dbReference>
<dbReference type="InterPro" id="IPR001529">
    <property type="entry name" value="Zn_ribbon_RPB9"/>
</dbReference>
<keyword evidence="2" id="KW-0479">Metal-binding</keyword>
<evidence type="ECO:0000313" key="7">
    <source>
        <dbReference type="EMBL" id="UYP47888.1"/>
    </source>
</evidence>
<gene>
    <name evidence="7" type="ORF">NEF87_004173</name>
</gene>